<dbReference type="EMBL" id="JACJVN010000017">
    <property type="protein sequence ID" value="MBB6676475.1"/>
    <property type="molecule type" value="Genomic_DNA"/>
</dbReference>
<name>A0A841T8Y0_9BACL</name>
<protein>
    <submittedName>
        <fullName evidence="2">Uncharacterized protein</fullName>
    </submittedName>
</protein>
<dbReference type="RefSeq" id="WP_185177769.1">
    <property type="nucleotide sequence ID" value="NZ_CBCSEP010000004.1"/>
</dbReference>
<keyword evidence="3" id="KW-1185">Reference proteome</keyword>
<evidence type="ECO:0000256" key="1">
    <source>
        <dbReference type="SAM" id="MobiDB-lite"/>
    </source>
</evidence>
<feature type="region of interest" description="Disordered" evidence="1">
    <location>
        <begin position="290"/>
        <end position="319"/>
    </location>
</feature>
<dbReference type="AlphaFoldDB" id="A0A841T8Y0"/>
<dbReference type="SUPFAM" id="SSF46785">
    <property type="entry name" value="Winged helix' DNA-binding domain"/>
    <property type="match status" value="1"/>
</dbReference>
<sequence length="319" mass="37026">MSESYPFPTYSGLLEPKHYENIGMAIWLFLWCISSTTKEVQRDGITWGIVLGSKPVKIDYLSKQFNINRSTIKRWVDTLEEHDYIRVTRAPYGLIFEVRNSKKYTNQRQLEIAPSEQRDSSKMHHLLDSDGANMNHQQCKNEPSNKDIIKTLIDRLIDGLNDVRFSEERCGVLTTVVASLSTRQIHLDDQTISIRAAEIERYYMARKNRIHPVGADWVPIQRISKMPIPMEYITFGIDLAFARHALTKRWPTDEINQFAYCEKVIIGTWNRLLSDIAAYNSPAEAEVVPIGQAQRRTGKQRRLDDLRRKAKEERERGQS</sequence>
<comment type="caution">
    <text evidence="2">The sequence shown here is derived from an EMBL/GenBank/DDBJ whole genome shotgun (WGS) entry which is preliminary data.</text>
</comment>
<evidence type="ECO:0000313" key="2">
    <source>
        <dbReference type="EMBL" id="MBB6676475.1"/>
    </source>
</evidence>
<organism evidence="2 3">
    <name type="scientific">Cohnella lubricantis</name>
    <dbReference type="NCBI Taxonomy" id="2163172"/>
    <lineage>
        <taxon>Bacteria</taxon>
        <taxon>Bacillati</taxon>
        <taxon>Bacillota</taxon>
        <taxon>Bacilli</taxon>
        <taxon>Bacillales</taxon>
        <taxon>Paenibacillaceae</taxon>
        <taxon>Cohnella</taxon>
    </lineage>
</organism>
<dbReference type="Proteomes" id="UP000574133">
    <property type="component" value="Unassembled WGS sequence"/>
</dbReference>
<proteinExistence type="predicted"/>
<reference evidence="2 3" key="1">
    <citation type="submission" date="2020-08" db="EMBL/GenBank/DDBJ databases">
        <title>Cohnella phylogeny.</title>
        <authorList>
            <person name="Dunlap C."/>
        </authorList>
    </citation>
    <scope>NUCLEOTIDE SEQUENCE [LARGE SCALE GENOMIC DNA]</scope>
    <source>
        <strain evidence="2 3">DSM 103658</strain>
    </source>
</reference>
<evidence type="ECO:0000313" key="3">
    <source>
        <dbReference type="Proteomes" id="UP000574133"/>
    </source>
</evidence>
<accession>A0A841T8Y0</accession>
<gene>
    <name evidence="2" type="ORF">H4Q31_03945</name>
</gene>
<feature type="compositionally biased region" description="Basic and acidic residues" evidence="1">
    <location>
        <begin position="301"/>
        <end position="319"/>
    </location>
</feature>
<dbReference type="InterPro" id="IPR036390">
    <property type="entry name" value="WH_DNA-bd_sf"/>
</dbReference>